<dbReference type="GO" id="GO:0003677">
    <property type="term" value="F:DNA binding"/>
    <property type="evidence" value="ECO:0007669"/>
    <property type="project" value="InterPro"/>
</dbReference>
<accession>A0A399D6B6</accession>
<dbReference type="Gene3D" id="1.10.443.10">
    <property type="entry name" value="Intergrase catalytic core"/>
    <property type="match status" value="1"/>
</dbReference>
<evidence type="ECO:0000259" key="2">
    <source>
        <dbReference type="PROSITE" id="PS51898"/>
    </source>
</evidence>
<dbReference type="AlphaFoldDB" id="A0A399D6B6"/>
<feature type="domain" description="Tyr recombinase" evidence="2">
    <location>
        <begin position="8"/>
        <end position="192"/>
    </location>
</feature>
<dbReference type="EMBL" id="QWET01000003">
    <property type="protein sequence ID" value="RIH66182.1"/>
    <property type="molecule type" value="Genomic_DNA"/>
</dbReference>
<dbReference type="PROSITE" id="PS51898">
    <property type="entry name" value="TYR_RECOMBINASE"/>
    <property type="match status" value="1"/>
</dbReference>
<evidence type="ECO:0000256" key="1">
    <source>
        <dbReference type="ARBA" id="ARBA00023172"/>
    </source>
</evidence>
<comment type="caution">
    <text evidence="3">The sequence shown here is derived from an EMBL/GenBank/DDBJ whole genome shotgun (WGS) entry which is preliminary data.</text>
</comment>
<dbReference type="OrthoDB" id="9788852at2"/>
<keyword evidence="4" id="KW-1185">Reference proteome</keyword>
<organism evidence="3 4">
    <name type="scientific">Mariniphaga sediminis</name>
    <dbReference type="NCBI Taxonomy" id="1628158"/>
    <lineage>
        <taxon>Bacteria</taxon>
        <taxon>Pseudomonadati</taxon>
        <taxon>Bacteroidota</taxon>
        <taxon>Bacteroidia</taxon>
        <taxon>Marinilabiliales</taxon>
        <taxon>Prolixibacteraceae</taxon>
        <taxon>Mariniphaga</taxon>
    </lineage>
</organism>
<gene>
    <name evidence="3" type="ORF">D1164_04530</name>
</gene>
<dbReference type="Pfam" id="PF00589">
    <property type="entry name" value="Phage_integrase"/>
    <property type="match status" value="1"/>
</dbReference>
<proteinExistence type="predicted"/>
<dbReference type="InterPro" id="IPR050090">
    <property type="entry name" value="Tyrosine_recombinase_XerCD"/>
</dbReference>
<dbReference type="PANTHER" id="PTHR30349">
    <property type="entry name" value="PHAGE INTEGRASE-RELATED"/>
    <property type="match status" value="1"/>
</dbReference>
<dbReference type="InterPro" id="IPR002104">
    <property type="entry name" value="Integrase_catalytic"/>
</dbReference>
<dbReference type="Proteomes" id="UP000266441">
    <property type="component" value="Unassembled WGS sequence"/>
</dbReference>
<protein>
    <submittedName>
        <fullName evidence="3">Integrase</fullName>
    </submittedName>
</protein>
<dbReference type="PANTHER" id="PTHR30349:SF82">
    <property type="entry name" value="INTEGRASE_RECOMBINASE YOEC-RELATED"/>
    <property type="match status" value="1"/>
</dbReference>
<keyword evidence="1" id="KW-0233">DNA recombination</keyword>
<evidence type="ECO:0000313" key="3">
    <source>
        <dbReference type="EMBL" id="RIH66182.1"/>
    </source>
</evidence>
<name>A0A399D6B6_9BACT</name>
<dbReference type="GO" id="GO:0006310">
    <property type="term" value="P:DNA recombination"/>
    <property type="evidence" value="ECO:0007669"/>
    <property type="project" value="UniProtKB-KW"/>
</dbReference>
<dbReference type="InterPro" id="IPR013762">
    <property type="entry name" value="Integrase-like_cat_sf"/>
</dbReference>
<sequence>MSLPGQKTTTSSIDWDDFKSLIFKLERDKNYKYCLLIATGVFTGLRISDLLQLRWCQFDDTNYLNVVEKKTKKPRKIKINPDLLDLIERIQVKMEITDTSQYIFLNRYGTKPIDRSWVNVNLKKIFKKYKIEVEGNVSTHMFRKTLGNRILKLNNYSNESIVLLNSIFQHSSIQLTKVYLGIKEREIMGVYDSLHL</sequence>
<dbReference type="InterPro" id="IPR011010">
    <property type="entry name" value="DNA_brk_join_enz"/>
</dbReference>
<reference evidence="3 4" key="1">
    <citation type="journal article" date="2015" name="Int. J. Syst. Evol. Microbiol.">
        <title>Mariniphaga sediminis sp. nov., isolated from coastal sediment.</title>
        <authorList>
            <person name="Wang F.Q."/>
            <person name="Shen Q.Y."/>
            <person name="Chen G.J."/>
            <person name="Du Z.J."/>
        </authorList>
    </citation>
    <scope>NUCLEOTIDE SEQUENCE [LARGE SCALE GENOMIC DNA]</scope>
    <source>
        <strain evidence="3 4">SY21</strain>
    </source>
</reference>
<dbReference type="RefSeq" id="WP_119348769.1">
    <property type="nucleotide sequence ID" value="NZ_QWET01000003.1"/>
</dbReference>
<dbReference type="SUPFAM" id="SSF56349">
    <property type="entry name" value="DNA breaking-rejoining enzymes"/>
    <property type="match status" value="1"/>
</dbReference>
<dbReference type="GO" id="GO:0015074">
    <property type="term" value="P:DNA integration"/>
    <property type="evidence" value="ECO:0007669"/>
    <property type="project" value="InterPro"/>
</dbReference>
<evidence type="ECO:0000313" key="4">
    <source>
        <dbReference type="Proteomes" id="UP000266441"/>
    </source>
</evidence>